<feature type="region of interest" description="Disordered" evidence="1">
    <location>
        <begin position="1"/>
        <end position="64"/>
    </location>
</feature>
<name>A0A411YDM4_9ACTN</name>
<protein>
    <submittedName>
        <fullName evidence="2">Uncharacterized protein</fullName>
    </submittedName>
</protein>
<dbReference type="EMBL" id="CP036402">
    <property type="protein sequence ID" value="QBI19334.1"/>
    <property type="molecule type" value="Genomic_DNA"/>
</dbReference>
<accession>A0A411YDM4</accession>
<evidence type="ECO:0000313" key="2">
    <source>
        <dbReference type="EMBL" id="QBI19334.1"/>
    </source>
</evidence>
<keyword evidence="3" id="KW-1185">Reference proteome</keyword>
<dbReference type="KEGG" id="erz:ER308_07105"/>
<sequence>MPSHYADQPPAAAPTPRTDGRGFYDTFQPNPPRRQRRNQRSGTNSGGARRRQPSRGNYRRGKRG</sequence>
<evidence type="ECO:0000256" key="1">
    <source>
        <dbReference type="SAM" id="MobiDB-lite"/>
    </source>
</evidence>
<evidence type="ECO:0000313" key="3">
    <source>
        <dbReference type="Proteomes" id="UP000291469"/>
    </source>
</evidence>
<feature type="compositionally biased region" description="Basic residues" evidence="1">
    <location>
        <begin position="48"/>
        <end position="64"/>
    </location>
</feature>
<dbReference type="RefSeq" id="WP_131154331.1">
    <property type="nucleotide sequence ID" value="NZ_CP036402.1"/>
</dbReference>
<dbReference type="AlphaFoldDB" id="A0A411YDM4"/>
<proteinExistence type="predicted"/>
<gene>
    <name evidence="2" type="ORF">ER308_07105</name>
</gene>
<reference evidence="2 3" key="1">
    <citation type="submission" date="2019-01" db="EMBL/GenBank/DDBJ databases">
        <title>Egibacter rhizosphaerae EGI 80759T.</title>
        <authorList>
            <person name="Chen D.-D."/>
            <person name="Tian Y."/>
            <person name="Jiao J.-Y."/>
            <person name="Zhang X.-T."/>
            <person name="Zhang Y.-G."/>
            <person name="Zhang Y."/>
            <person name="Xiao M."/>
            <person name="Shu W.-S."/>
            <person name="Li W.-J."/>
        </authorList>
    </citation>
    <scope>NUCLEOTIDE SEQUENCE [LARGE SCALE GENOMIC DNA]</scope>
    <source>
        <strain evidence="2 3">EGI 80759</strain>
    </source>
</reference>
<dbReference type="Proteomes" id="UP000291469">
    <property type="component" value="Chromosome"/>
</dbReference>
<organism evidence="2 3">
    <name type="scientific">Egibacter rhizosphaerae</name>
    <dbReference type="NCBI Taxonomy" id="1670831"/>
    <lineage>
        <taxon>Bacteria</taxon>
        <taxon>Bacillati</taxon>
        <taxon>Actinomycetota</taxon>
        <taxon>Nitriliruptoria</taxon>
        <taxon>Egibacterales</taxon>
        <taxon>Egibacteraceae</taxon>
        <taxon>Egibacter</taxon>
    </lineage>
</organism>